<evidence type="ECO:0000313" key="5">
    <source>
        <dbReference type="EMBL" id="GGG30936.1"/>
    </source>
</evidence>
<name>A0A917LJJ1_9BACI</name>
<dbReference type="InterPro" id="IPR020904">
    <property type="entry name" value="Sc_DH/Rdtase_CS"/>
</dbReference>
<feature type="domain" description="Ketoreductase" evidence="4">
    <location>
        <begin position="6"/>
        <end position="197"/>
    </location>
</feature>
<dbReference type="InterPro" id="IPR057326">
    <property type="entry name" value="KR_dom"/>
</dbReference>
<dbReference type="InterPro" id="IPR002347">
    <property type="entry name" value="SDR_fam"/>
</dbReference>
<reference evidence="5" key="1">
    <citation type="journal article" date="2014" name="Int. J. Syst. Evol. Microbiol.">
        <title>Complete genome sequence of Corynebacterium casei LMG S-19264T (=DSM 44701T), isolated from a smear-ripened cheese.</title>
        <authorList>
            <consortium name="US DOE Joint Genome Institute (JGI-PGF)"/>
            <person name="Walter F."/>
            <person name="Albersmeier A."/>
            <person name="Kalinowski J."/>
            <person name="Ruckert C."/>
        </authorList>
    </citation>
    <scope>NUCLEOTIDE SEQUENCE</scope>
    <source>
        <strain evidence="5">CGMCC 1.15760</strain>
    </source>
</reference>
<dbReference type="AlphaFoldDB" id="A0A917LJJ1"/>
<keyword evidence="6" id="KW-1185">Reference proteome</keyword>
<organism evidence="5 6">
    <name type="scientific">Lysinibacillus alkalisoli</name>
    <dbReference type="NCBI Taxonomy" id="1911548"/>
    <lineage>
        <taxon>Bacteria</taxon>
        <taxon>Bacillati</taxon>
        <taxon>Bacillota</taxon>
        <taxon>Bacilli</taxon>
        <taxon>Bacillales</taxon>
        <taxon>Bacillaceae</taxon>
        <taxon>Lysinibacillus</taxon>
    </lineage>
</organism>
<comment type="caution">
    <text evidence="5">The sequence shown here is derived from an EMBL/GenBank/DDBJ whole genome shotgun (WGS) entry which is preliminary data.</text>
</comment>
<gene>
    <name evidence="5" type="ORF">GCM10007425_26960</name>
</gene>
<evidence type="ECO:0000256" key="1">
    <source>
        <dbReference type="ARBA" id="ARBA00006484"/>
    </source>
</evidence>
<proteinExistence type="inferred from homology"/>
<keyword evidence="2" id="KW-0560">Oxidoreductase</keyword>
<dbReference type="SMART" id="SM00822">
    <property type="entry name" value="PKS_KR"/>
    <property type="match status" value="1"/>
</dbReference>
<comment type="similarity">
    <text evidence="1 3">Belongs to the short-chain dehydrogenases/reductases (SDR) family.</text>
</comment>
<accession>A0A917LJJ1</accession>
<dbReference type="InterPro" id="IPR036291">
    <property type="entry name" value="NAD(P)-bd_dom_sf"/>
</dbReference>
<evidence type="ECO:0000256" key="2">
    <source>
        <dbReference type="ARBA" id="ARBA00023002"/>
    </source>
</evidence>
<evidence type="ECO:0000256" key="3">
    <source>
        <dbReference type="RuleBase" id="RU000363"/>
    </source>
</evidence>
<dbReference type="PRINTS" id="PR00080">
    <property type="entry name" value="SDRFAMILY"/>
</dbReference>
<dbReference type="EMBL" id="BMJT01000010">
    <property type="protein sequence ID" value="GGG30936.1"/>
    <property type="molecule type" value="Genomic_DNA"/>
</dbReference>
<dbReference type="FunFam" id="3.40.50.720:FF:000215">
    <property type="entry name" value="3-hydroxyacyl-CoA dehydrogenase type-2"/>
    <property type="match status" value="1"/>
</dbReference>
<dbReference type="CDD" id="cd05371">
    <property type="entry name" value="HSD10-like_SDR_c"/>
    <property type="match status" value="1"/>
</dbReference>
<protein>
    <submittedName>
        <fullName evidence="5">3-hydroxyacyl-CoA dehydrogenase</fullName>
    </submittedName>
</protein>
<dbReference type="Pfam" id="PF00106">
    <property type="entry name" value="adh_short"/>
    <property type="match status" value="1"/>
</dbReference>
<dbReference type="Proteomes" id="UP000616608">
    <property type="component" value="Unassembled WGS sequence"/>
</dbReference>
<dbReference type="GO" id="GO:0016491">
    <property type="term" value="F:oxidoreductase activity"/>
    <property type="evidence" value="ECO:0007669"/>
    <property type="project" value="UniProtKB-KW"/>
</dbReference>
<reference evidence="5" key="2">
    <citation type="submission" date="2020-09" db="EMBL/GenBank/DDBJ databases">
        <authorList>
            <person name="Sun Q."/>
            <person name="Zhou Y."/>
        </authorList>
    </citation>
    <scope>NUCLEOTIDE SEQUENCE</scope>
    <source>
        <strain evidence="5">CGMCC 1.15760</strain>
    </source>
</reference>
<dbReference type="PANTHER" id="PTHR43658:SF8">
    <property type="entry name" value="17-BETA-HYDROXYSTEROID DEHYDROGENASE 14-RELATED"/>
    <property type="match status" value="1"/>
</dbReference>
<dbReference type="PANTHER" id="PTHR43658">
    <property type="entry name" value="SHORT-CHAIN DEHYDROGENASE/REDUCTASE"/>
    <property type="match status" value="1"/>
</dbReference>
<dbReference type="SUPFAM" id="SSF51735">
    <property type="entry name" value="NAD(P)-binding Rossmann-fold domains"/>
    <property type="match status" value="1"/>
</dbReference>
<evidence type="ECO:0000259" key="4">
    <source>
        <dbReference type="SMART" id="SM00822"/>
    </source>
</evidence>
<evidence type="ECO:0000313" key="6">
    <source>
        <dbReference type="Proteomes" id="UP000616608"/>
    </source>
</evidence>
<sequence>MELKEVVALITGGASGMGEATAKHIVANGGKAVLLDLNEEKGQVLVQAAHEQMLFIKTDVTDETSVERAVNQATEKYGCINLVVNCAGIAPPAKVLSSKGMHSLAQFEQVLRINLLGTFNVIRIAANAMQHNTPDRDGQRGIIVNTASVAAFDGQIGQAAYSASKGGVVAMTLPLARELAEKGIRVMTIAPGLIETPMFAGLPEPAQDALAKMTPFPQRLGKPSEYALLVESIVRNTLLNGEVIRLDGAVRMQPK</sequence>
<dbReference type="PROSITE" id="PS00061">
    <property type="entry name" value="ADH_SHORT"/>
    <property type="match status" value="1"/>
</dbReference>
<dbReference type="RefSeq" id="WP_188615592.1">
    <property type="nucleotide sequence ID" value="NZ_BMJT01000010.1"/>
</dbReference>
<dbReference type="Gene3D" id="3.40.50.720">
    <property type="entry name" value="NAD(P)-binding Rossmann-like Domain"/>
    <property type="match status" value="1"/>
</dbReference>
<dbReference type="PRINTS" id="PR00081">
    <property type="entry name" value="GDHRDH"/>
</dbReference>